<keyword evidence="3 5" id="KW-0863">Zinc-finger</keyword>
<dbReference type="PROSITE" id="PS00383">
    <property type="entry name" value="TYR_PHOSPHATASE_1"/>
    <property type="match status" value="1"/>
</dbReference>
<evidence type="ECO:0000256" key="5">
    <source>
        <dbReference type="PROSITE-ProRule" id="PRU00027"/>
    </source>
</evidence>
<protein>
    <submittedName>
        <fullName evidence="8">Myotubularin-related protein 14</fullName>
    </submittedName>
</protein>
<accession>A0A9Q0N2H4</accession>
<proteinExistence type="inferred from homology"/>
<dbReference type="Gene3D" id="3.90.190.10">
    <property type="entry name" value="Protein tyrosine phosphatase superfamily"/>
    <property type="match status" value="1"/>
</dbReference>
<feature type="non-terminal residue" evidence="8">
    <location>
        <position position="697"/>
    </location>
</feature>
<reference evidence="8" key="1">
    <citation type="submission" date="2022-07" db="EMBL/GenBank/DDBJ databases">
        <authorList>
            <person name="Trinca V."/>
            <person name="Uliana J.V.C."/>
            <person name="Torres T.T."/>
            <person name="Ward R.J."/>
            <person name="Monesi N."/>
        </authorList>
    </citation>
    <scope>NUCLEOTIDE SEQUENCE</scope>
    <source>
        <strain evidence="8">HSMRA1968</strain>
        <tissue evidence="8">Whole embryos</tissue>
    </source>
</reference>
<evidence type="ECO:0000313" key="8">
    <source>
        <dbReference type="EMBL" id="KAJ6642397.1"/>
    </source>
</evidence>
<organism evidence="8 9">
    <name type="scientific">Pseudolycoriella hygida</name>
    <dbReference type="NCBI Taxonomy" id="35572"/>
    <lineage>
        <taxon>Eukaryota</taxon>
        <taxon>Metazoa</taxon>
        <taxon>Ecdysozoa</taxon>
        <taxon>Arthropoda</taxon>
        <taxon>Hexapoda</taxon>
        <taxon>Insecta</taxon>
        <taxon>Pterygota</taxon>
        <taxon>Neoptera</taxon>
        <taxon>Endopterygota</taxon>
        <taxon>Diptera</taxon>
        <taxon>Nematocera</taxon>
        <taxon>Sciaroidea</taxon>
        <taxon>Sciaridae</taxon>
        <taxon>Pseudolycoriella</taxon>
    </lineage>
</organism>
<dbReference type="PANTHER" id="PTHR13524">
    <property type="entry name" value="MYOTUBULARIN-RELATED"/>
    <property type="match status" value="1"/>
</dbReference>
<feature type="domain" description="BED-type" evidence="7">
    <location>
        <begin position="581"/>
        <end position="633"/>
    </location>
</feature>
<dbReference type="InterPro" id="IPR039802">
    <property type="entry name" value="MTMR14"/>
</dbReference>
<evidence type="ECO:0000256" key="1">
    <source>
        <dbReference type="ARBA" id="ARBA00007471"/>
    </source>
</evidence>
<evidence type="ECO:0000256" key="6">
    <source>
        <dbReference type="SAM" id="MobiDB-lite"/>
    </source>
</evidence>
<evidence type="ECO:0000313" key="9">
    <source>
        <dbReference type="Proteomes" id="UP001151699"/>
    </source>
</evidence>
<dbReference type="Pfam" id="PF06602">
    <property type="entry name" value="Myotub-related"/>
    <property type="match status" value="1"/>
</dbReference>
<dbReference type="AlphaFoldDB" id="A0A9Q0N2H4"/>
<dbReference type="GO" id="GO:0008270">
    <property type="term" value="F:zinc ion binding"/>
    <property type="evidence" value="ECO:0007669"/>
    <property type="project" value="UniProtKB-KW"/>
</dbReference>
<dbReference type="InterPro" id="IPR003656">
    <property type="entry name" value="Znf_BED"/>
</dbReference>
<dbReference type="SUPFAM" id="SSF52799">
    <property type="entry name" value="(Phosphotyrosine protein) phosphatases II"/>
    <property type="match status" value="1"/>
</dbReference>
<feature type="compositionally biased region" description="Acidic residues" evidence="6">
    <location>
        <begin position="158"/>
        <end position="174"/>
    </location>
</feature>
<dbReference type="EMBL" id="WJQU01000002">
    <property type="protein sequence ID" value="KAJ6642397.1"/>
    <property type="molecule type" value="Genomic_DNA"/>
</dbReference>
<dbReference type="SUPFAM" id="SSF57667">
    <property type="entry name" value="beta-beta-alpha zinc fingers"/>
    <property type="match status" value="1"/>
</dbReference>
<name>A0A9Q0N2H4_9DIPT</name>
<sequence>MCKRDITPADINDLLSHSGLKQCSASDDETALIEKCNLLWKLDYSLAEVKNSNGELSSNYPSHLLIPESERERPGLSPSTIYEQQTFDAAKFREKILAARLARCRARFPVPVILFRGKYVCRSATLSGGPEIYSRHSYDLLCSAAYNVTSSNSNDGENTPENETAEEEIAEEASESFGTGDAAEENESKPKDWRFIDEVRQKDKQLIKYLNVGTIVDLMVENKKVKFYLNVTSSEKIDKENRYAEFKLICLPYPGCEFFKEFKDNNFCAEQLAFDWGQSFVDAKIEVPKDMLSSPLNIAWEDYTKWEIIEMTQNYIKLLLKYLCDNTSGVLVHCISGWDRTPLFISLLRILLWADGAIHQSLNVQQMLYFTLAYDWFLFGHHLPDRLAKGEEIMFFCFYVLKCFTDGEYCTTLSQIRSPSYSGGDNNTGVDVDISFPEVDQCSPMFESDDGDSNTSNKQPEVRSASSNGNISQDSNGSISNLEAQNGNSNSNGSHLPRTSPVSVPANSRNRTRNDSFSSINNSWHVISGTGSLRSSDSYLTSTNNVRKRTTSSEEILEKRTFRINSLRQMFYSAYFATVGSNVSDVWNYFEKSKTTATASCNICKTVLKVSIGSTSGLIKHAKLKHEIIIKKKICAGNSTSTSTSGAQNKITEFFQQKKTKDSFEVVMSRMVALDDQTGNETARSWSWKRKIFVSCL</sequence>
<keyword evidence="4" id="KW-0862">Zinc</keyword>
<keyword evidence="9" id="KW-1185">Reference proteome</keyword>
<dbReference type="PANTHER" id="PTHR13524:SF2">
    <property type="entry name" value="MYOTUBULARIN-RELATED PROTEIN 14"/>
    <property type="match status" value="1"/>
</dbReference>
<evidence type="ECO:0000256" key="4">
    <source>
        <dbReference type="ARBA" id="ARBA00022833"/>
    </source>
</evidence>
<dbReference type="PROSITE" id="PS50808">
    <property type="entry name" value="ZF_BED"/>
    <property type="match status" value="1"/>
</dbReference>
<keyword evidence="2" id="KW-0479">Metal-binding</keyword>
<feature type="region of interest" description="Disordered" evidence="6">
    <location>
        <begin position="445"/>
        <end position="520"/>
    </location>
</feature>
<gene>
    <name evidence="8" type="primary">MTMR14</name>
    <name evidence="8" type="ORF">Bhyg_07345</name>
</gene>
<comment type="similarity">
    <text evidence="1">Belongs to the protein-tyrosine phosphatase family. Non-receptor class myotubularin subfamily.</text>
</comment>
<feature type="compositionally biased region" description="Polar residues" evidence="6">
    <location>
        <begin position="500"/>
        <end position="520"/>
    </location>
</feature>
<dbReference type="SMART" id="SM00614">
    <property type="entry name" value="ZnF_BED"/>
    <property type="match status" value="1"/>
</dbReference>
<dbReference type="InterPro" id="IPR010569">
    <property type="entry name" value="Myotubularin-like_Pase_dom"/>
</dbReference>
<dbReference type="OrthoDB" id="2408718at2759"/>
<dbReference type="GO" id="GO:0003677">
    <property type="term" value="F:DNA binding"/>
    <property type="evidence" value="ECO:0007669"/>
    <property type="project" value="InterPro"/>
</dbReference>
<dbReference type="GO" id="GO:0004438">
    <property type="term" value="F:phosphatidylinositol-3-phosphate phosphatase activity"/>
    <property type="evidence" value="ECO:0007669"/>
    <property type="project" value="InterPro"/>
</dbReference>
<feature type="compositionally biased region" description="Polar residues" evidence="6">
    <location>
        <begin position="453"/>
        <end position="494"/>
    </location>
</feature>
<evidence type="ECO:0000256" key="3">
    <source>
        <dbReference type="ARBA" id="ARBA00022771"/>
    </source>
</evidence>
<dbReference type="Pfam" id="PF02892">
    <property type="entry name" value="zf-BED"/>
    <property type="match status" value="1"/>
</dbReference>
<feature type="region of interest" description="Disordered" evidence="6">
    <location>
        <begin position="150"/>
        <end position="188"/>
    </location>
</feature>
<dbReference type="Proteomes" id="UP001151699">
    <property type="component" value="Chromosome B"/>
</dbReference>
<dbReference type="InterPro" id="IPR016130">
    <property type="entry name" value="Tyr_Pase_AS"/>
</dbReference>
<dbReference type="InterPro" id="IPR036236">
    <property type="entry name" value="Znf_C2H2_sf"/>
</dbReference>
<evidence type="ECO:0000256" key="2">
    <source>
        <dbReference type="ARBA" id="ARBA00022723"/>
    </source>
</evidence>
<comment type="caution">
    <text evidence="8">The sequence shown here is derived from an EMBL/GenBank/DDBJ whole genome shotgun (WGS) entry which is preliminary data.</text>
</comment>
<dbReference type="InterPro" id="IPR029021">
    <property type="entry name" value="Prot-tyrosine_phosphatase-like"/>
</dbReference>
<evidence type="ECO:0000259" key="7">
    <source>
        <dbReference type="PROSITE" id="PS50808"/>
    </source>
</evidence>